<protein>
    <submittedName>
        <fullName evidence="1">Uncharacterized protein DUF1874</fullName>
    </submittedName>
</protein>
<proteinExistence type="predicted"/>
<keyword evidence="2" id="KW-1185">Reference proteome</keyword>
<gene>
    <name evidence="1" type="ORF">EDD79_102039</name>
</gene>
<comment type="caution">
    <text evidence="1">The sequence shown here is derived from an EMBL/GenBank/DDBJ whole genome shotgun (WGS) entry which is preliminary data.</text>
</comment>
<accession>A0A4R2U2V4</accession>
<dbReference type="InterPro" id="IPR037236">
    <property type="entry name" value="STIV_B116-like_sf"/>
</dbReference>
<dbReference type="RefSeq" id="WP_243098230.1">
    <property type="nucleotide sequence ID" value="NZ_CP058648.1"/>
</dbReference>
<name>A0A4R2U2V4_9FIRM</name>
<dbReference type="AlphaFoldDB" id="A0A4R2U2V4"/>
<dbReference type="Proteomes" id="UP000295504">
    <property type="component" value="Unassembled WGS sequence"/>
</dbReference>
<reference evidence="1 2" key="1">
    <citation type="submission" date="2019-03" db="EMBL/GenBank/DDBJ databases">
        <title>Genomic Encyclopedia of Type Strains, Phase IV (KMG-IV): sequencing the most valuable type-strain genomes for metagenomic binning, comparative biology and taxonomic classification.</title>
        <authorList>
            <person name="Goeker M."/>
        </authorList>
    </citation>
    <scope>NUCLEOTIDE SEQUENCE [LARGE SCALE GENOMIC DNA]</scope>
    <source>
        <strain evidence="1 2">DSM 100013</strain>
    </source>
</reference>
<evidence type="ECO:0000313" key="1">
    <source>
        <dbReference type="EMBL" id="TCQ01983.1"/>
    </source>
</evidence>
<sequence length="108" mass="11993">MKLPVVLFNGVVATTNGIYEIEDVDVETAIELIKEKGFVSAIGHEATALIMSEILGINIPMNRIQFKQEVGQDAIVLKLNVRPEEGKILTIDEMKLIGFGLKIMKRLK</sequence>
<dbReference type="Gene3D" id="3.40.50.11170">
    <property type="entry name" value="Uncharacterised protein PF08960, DUF1874"/>
    <property type="match status" value="1"/>
</dbReference>
<dbReference type="EMBL" id="SLYC01000020">
    <property type="protein sequence ID" value="TCQ01983.1"/>
    <property type="molecule type" value="Genomic_DNA"/>
</dbReference>
<dbReference type="SUPFAM" id="SSF143602">
    <property type="entry name" value="STIV B116-like"/>
    <property type="match status" value="1"/>
</dbReference>
<evidence type="ECO:0000313" key="2">
    <source>
        <dbReference type="Proteomes" id="UP000295504"/>
    </source>
</evidence>
<dbReference type="InterPro" id="IPR015055">
    <property type="entry name" value="STIV_B116-like"/>
</dbReference>
<dbReference type="Pfam" id="PF08960">
    <property type="entry name" value="STIV_B116-like"/>
    <property type="match status" value="1"/>
</dbReference>
<organism evidence="1 2">
    <name type="scientific">Serpentinicella alkaliphila</name>
    <dbReference type="NCBI Taxonomy" id="1734049"/>
    <lineage>
        <taxon>Bacteria</taxon>
        <taxon>Bacillati</taxon>
        <taxon>Bacillota</taxon>
        <taxon>Clostridia</taxon>
        <taxon>Peptostreptococcales</taxon>
        <taxon>Natronincolaceae</taxon>
        <taxon>Serpentinicella</taxon>
    </lineage>
</organism>